<dbReference type="Gene3D" id="3.60.10.10">
    <property type="entry name" value="Endonuclease/exonuclease/phosphatase"/>
    <property type="match status" value="1"/>
</dbReference>
<reference evidence="3" key="1">
    <citation type="journal article" date="2018" name="J. Ind. Microbiol. Biotechnol.">
        <title>Genome mining reveals uncommon alkylpyrones as type III PKS products from myxobacteria.</title>
        <authorList>
            <person name="Hug J.J."/>
            <person name="Panter F."/>
            <person name="Krug D."/>
            <person name="Muller R."/>
        </authorList>
    </citation>
    <scope>NUCLEOTIDE SEQUENCE</scope>
    <source>
        <strain evidence="3">MCy10622</strain>
    </source>
</reference>
<dbReference type="PANTHER" id="PTHR14859">
    <property type="entry name" value="CALCOFLUOR WHITE HYPERSENSITIVE PROTEIN PRECURSOR"/>
    <property type="match status" value="1"/>
</dbReference>
<dbReference type="InterPro" id="IPR036691">
    <property type="entry name" value="Endo/exonu/phosph_ase_sf"/>
</dbReference>
<dbReference type="GO" id="GO:0006506">
    <property type="term" value="P:GPI anchor biosynthetic process"/>
    <property type="evidence" value="ECO:0007669"/>
    <property type="project" value="TreeGrafter"/>
</dbReference>
<dbReference type="GO" id="GO:0016020">
    <property type="term" value="C:membrane"/>
    <property type="evidence" value="ECO:0007669"/>
    <property type="project" value="GOC"/>
</dbReference>
<feature type="chain" id="PRO_5018533830" evidence="1">
    <location>
        <begin position="20"/>
        <end position="295"/>
    </location>
</feature>
<organism evidence="3">
    <name type="scientific">Aggregicoccus edonensis</name>
    <dbReference type="NCBI Taxonomy" id="1450165"/>
    <lineage>
        <taxon>Bacteria</taxon>
        <taxon>Pseudomonadati</taxon>
        <taxon>Myxococcota</taxon>
        <taxon>Myxococcia</taxon>
        <taxon>Myxococcales</taxon>
        <taxon>Cystobacterineae</taxon>
        <taxon>Myxococcaceae</taxon>
        <taxon>Aggregicoccus</taxon>
    </lineage>
</organism>
<evidence type="ECO:0000313" key="3">
    <source>
        <dbReference type="EMBL" id="AYM52682.1"/>
    </source>
</evidence>
<keyword evidence="3" id="KW-0269">Exonuclease</keyword>
<protein>
    <submittedName>
        <fullName evidence="3">Endonuclease/exonuclease/phosphatase family protein</fullName>
    </submittedName>
</protein>
<dbReference type="InterPro" id="IPR051916">
    <property type="entry name" value="GPI-anchor_lipid_remodeler"/>
</dbReference>
<dbReference type="PROSITE" id="PS51257">
    <property type="entry name" value="PROKAR_LIPOPROTEIN"/>
    <property type="match status" value="1"/>
</dbReference>
<dbReference type="GO" id="GO:0004527">
    <property type="term" value="F:exonuclease activity"/>
    <property type="evidence" value="ECO:0007669"/>
    <property type="project" value="UniProtKB-KW"/>
</dbReference>
<dbReference type="SUPFAM" id="SSF56219">
    <property type="entry name" value="DNase I-like"/>
    <property type="match status" value="1"/>
</dbReference>
<dbReference type="EMBL" id="MH908881">
    <property type="protein sequence ID" value="AYM52682.1"/>
    <property type="molecule type" value="Genomic_DNA"/>
</dbReference>
<name>A0A3Q8I1U3_9BACT</name>
<keyword evidence="3" id="KW-0255">Endonuclease</keyword>
<sequence length="295" mass="31269">MSLARLLTASFLAASLACASAPKPGAAVAASASEPAREPCDVRVMTFNIQSALRGLDGVAEAIRSASPDVVALQEVDVGSTRAHGLNQVAELAARTGLRYHAHFRTTELHGGAYGVALLSRFPIVSQEQHALPVPKGSEPRTLGHVVLDVGGREVSVYATHLSRRPFNGRARMSQSVAILQRMERDARPKLLMGDLNDDPGSRTVRLLGRELTDAFASTGQGPSGTYPMPLFLPTLRIDYVLVDRAFAPRASRVLRVGASDHFPVVADLHLKALPGEAQAHASHEARAAVAGSAN</sequence>
<keyword evidence="3" id="KW-0540">Nuclease</keyword>
<dbReference type="AlphaFoldDB" id="A0A3Q8I1U3"/>
<keyword evidence="1" id="KW-0732">Signal</keyword>
<dbReference type="PANTHER" id="PTHR14859:SF15">
    <property type="entry name" value="ENDONUCLEASE_EXONUCLEASE_PHOSPHATASE DOMAIN-CONTAINING PROTEIN"/>
    <property type="match status" value="1"/>
</dbReference>
<dbReference type="GO" id="GO:0004519">
    <property type="term" value="F:endonuclease activity"/>
    <property type="evidence" value="ECO:0007669"/>
    <property type="project" value="UniProtKB-KW"/>
</dbReference>
<evidence type="ECO:0000256" key="1">
    <source>
        <dbReference type="SAM" id="SignalP"/>
    </source>
</evidence>
<dbReference type="Pfam" id="PF03372">
    <property type="entry name" value="Exo_endo_phos"/>
    <property type="match status" value="1"/>
</dbReference>
<evidence type="ECO:0000259" key="2">
    <source>
        <dbReference type="Pfam" id="PF03372"/>
    </source>
</evidence>
<dbReference type="InterPro" id="IPR005135">
    <property type="entry name" value="Endo/exonuclease/phosphatase"/>
</dbReference>
<feature type="domain" description="Endonuclease/exonuclease/phosphatase" evidence="2">
    <location>
        <begin position="45"/>
        <end position="262"/>
    </location>
</feature>
<keyword evidence="3" id="KW-0378">Hydrolase</keyword>
<proteinExistence type="predicted"/>
<accession>A0A3Q8I1U3</accession>
<feature type="signal peptide" evidence="1">
    <location>
        <begin position="1"/>
        <end position="19"/>
    </location>
</feature>